<dbReference type="InterPro" id="IPR028889">
    <property type="entry name" value="USP"/>
</dbReference>
<evidence type="ECO:0000313" key="10">
    <source>
        <dbReference type="EMBL" id="RKP31304.1"/>
    </source>
</evidence>
<feature type="non-terminal residue" evidence="10">
    <location>
        <position position="1"/>
    </location>
</feature>
<feature type="domain" description="USP" evidence="9">
    <location>
        <begin position="353"/>
        <end position="735"/>
    </location>
</feature>
<reference evidence="11" key="1">
    <citation type="journal article" date="2018" name="Nat. Microbiol.">
        <title>Leveraging single-cell genomics to expand the fungal tree of life.</title>
        <authorList>
            <person name="Ahrendt S.R."/>
            <person name="Quandt C.A."/>
            <person name="Ciobanu D."/>
            <person name="Clum A."/>
            <person name="Salamov A."/>
            <person name="Andreopoulos B."/>
            <person name="Cheng J.F."/>
            <person name="Woyke T."/>
            <person name="Pelin A."/>
            <person name="Henrissat B."/>
            <person name="Reynolds N.K."/>
            <person name="Benny G.L."/>
            <person name="Smith M.E."/>
            <person name="James T.Y."/>
            <person name="Grigoriev I.V."/>
        </authorList>
    </citation>
    <scope>NUCLEOTIDE SEQUENCE [LARGE SCALE GENOMIC DNA]</scope>
    <source>
        <strain evidence="11">Baker2002</strain>
    </source>
</reference>
<dbReference type="PANTHER" id="PTHR21646:SF24">
    <property type="entry name" value="UBIQUITIN CARBOXYL-TERMINAL HYDROLASE"/>
    <property type="match status" value="1"/>
</dbReference>
<evidence type="ECO:0000256" key="5">
    <source>
        <dbReference type="ARBA" id="ARBA00022786"/>
    </source>
</evidence>
<dbReference type="GO" id="GO:0004843">
    <property type="term" value="F:cysteine-type deubiquitinase activity"/>
    <property type="evidence" value="ECO:0007669"/>
    <property type="project" value="UniProtKB-EC"/>
</dbReference>
<dbReference type="Proteomes" id="UP000268321">
    <property type="component" value="Unassembled WGS sequence"/>
</dbReference>
<accession>A0A4P9ZEA3</accession>
<gene>
    <name evidence="10" type="ORF">METBISCDRAFT_10387</name>
</gene>
<evidence type="ECO:0000256" key="2">
    <source>
        <dbReference type="ARBA" id="ARBA00009085"/>
    </source>
</evidence>
<dbReference type="Gene3D" id="3.90.70.10">
    <property type="entry name" value="Cysteine proteinases"/>
    <property type="match status" value="1"/>
</dbReference>
<dbReference type="EMBL" id="ML004443">
    <property type="protein sequence ID" value="RKP31304.1"/>
    <property type="molecule type" value="Genomic_DNA"/>
</dbReference>
<evidence type="ECO:0000256" key="8">
    <source>
        <dbReference type="SAM" id="MobiDB-lite"/>
    </source>
</evidence>
<dbReference type="InterPro" id="IPR001394">
    <property type="entry name" value="Peptidase_C19_UCH"/>
</dbReference>
<feature type="non-terminal residue" evidence="10">
    <location>
        <position position="735"/>
    </location>
</feature>
<dbReference type="OrthoDB" id="292964at2759"/>
<evidence type="ECO:0000256" key="6">
    <source>
        <dbReference type="ARBA" id="ARBA00022801"/>
    </source>
</evidence>
<evidence type="ECO:0000256" key="3">
    <source>
        <dbReference type="ARBA" id="ARBA00012759"/>
    </source>
</evidence>
<evidence type="ECO:0000256" key="7">
    <source>
        <dbReference type="ARBA" id="ARBA00022807"/>
    </source>
</evidence>
<comment type="catalytic activity">
    <reaction evidence="1">
        <text>Thiol-dependent hydrolysis of ester, thioester, amide, peptide and isopeptide bonds formed by the C-terminal Gly of ubiquitin (a 76-residue protein attached to proteins as an intracellular targeting signal).</text>
        <dbReference type="EC" id="3.4.19.12"/>
    </reaction>
</comment>
<organism evidence="10 11">
    <name type="scientific">Metschnikowia bicuspidata</name>
    <dbReference type="NCBI Taxonomy" id="27322"/>
    <lineage>
        <taxon>Eukaryota</taxon>
        <taxon>Fungi</taxon>
        <taxon>Dikarya</taxon>
        <taxon>Ascomycota</taxon>
        <taxon>Saccharomycotina</taxon>
        <taxon>Pichiomycetes</taxon>
        <taxon>Metschnikowiaceae</taxon>
        <taxon>Metschnikowia</taxon>
    </lineage>
</organism>
<keyword evidence="7" id="KW-0788">Thiol protease</keyword>
<proteinExistence type="inferred from homology"/>
<dbReference type="PROSITE" id="PS50235">
    <property type="entry name" value="USP_3"/>
    <property type="match status" value="1"/>
</dbReference>
<dbReference type="InterPro" id="IPR038765">
    <property type="entry name" value="Papain-like_cys_pep_sf"/>
</dbReference>
<keyword evidence="11" id="KW-1185">Reference proteome</keyword>
<dbReference type="AlphaFoldDB" id="A0A4P9ZEA3"/>
<sequence>IVSHEFHRLQIDPLLGSMSMFDLIDYCAQLFEKLVRATEAGDGLRCYTRAYLIFNYFINTFVMLHFNGFSQFMELSKKDFIIYLNLYNFFRSDTSIAPDKFNVHPTVLREWITTYLLSKDMLSFDHKELYRWLDEYIDFMKANERDPSPQRAALNVACDDLDHLPSFEQVSTGLGTVSLLDEDLCDFDMRFPDIVQNRTALPTHASQLALALSVPRTQPAATPYPVTNRVYDAAQKRPLLNALAPSIQPCAQISKENGVEPARNWPSNSPSSPYSTTPNRQTQPFFNGNTQPHDTAYVFNTPPAPHPFGHRPSTVAGGEMYNSPHRSNHWPNQGLYSNANAPQGTYYQNYVACGLKNLGSTCYINLVVQILAGISELFHILVACSKTSQFGELSSGMLGLLEKFKSCSGLHIKPLRFLRIVSGMKPDFRIPNEQQDAQELLLFLLDKLHEETSLKQSRDEAEYLIKWKIKIRPSERDDYLKWYKALADAERVSPINDMFQGHVQNKLKCNKCGHQSISYNPFTILSLPIPRNSNRSVDLTECLQYYSQDEVLSGVNAWNCPKCNKDRLTEKVMDVVFEQKRGLFSFSRRSKSPSKKASDTKLATSPTISIKLLSFIKLPPILFIHLSRFSMYSETDKLHTDIVYPVNLVFNNEDKNISYGLVGYVNHYGSLKSGHYTAQVNKALSNPARFPDAFQRPVWCVFDDDKINIGAHPGVEAVTKRFSSKDVYVLCYQRM</sequence>
<name>A0A4P9ZEA3_9ASCO</name>
<evidence type="ECO:0000313" key="11">
    <source>
        <dbReference type="Proteomes" id="UP000268321"/>
    </source>
</evidence>
<dbReference type="InterPro" id="IPR050185">
    <property type="entry name" value="Ub_carboxyl-term_hydrolase"/>
</dbReference>
<feature type="compositionally biased region" description="Polar residues" evidence="8">
    <location>
        <begin position="280"/>
        <end position="292"/>
    </location>
</feature>
<keyword evidence="6" id="KW-0378">Hydrolase</keyword>
<dbReference type="EC" id="3.4.19.12" evidence="3"/>
<dbReference type="GO" id="GO:0006508">
    <property type="term" value="P:proteolysis"/>
    <property type="evidence" value="ECO:0007669"/>
    <property type="project" value="UniProtKB-KW"/>
</dbReference>
<evidence type="ECO:0000259" key="9">
    <source>
        <dbReference type="PROSITE" id="PS50235"/>
    </source>
</evidence>
<keyword evidence="5" id="KW-0833">Ubl conjugation pathway</keyword>
<evidence type="ECO:0000256" key="1">
    <source>
        <dbReference type="ARBA" id="ARBA00000707"/>
    </source>
</evidence>
<feature type="compositionally biased region" description="Low complexity" evidence="8">
    <location>
        <begin position="266"/>
        <end position="279"/>
    </location>
</feature>
<dbReference type="PANTHER" id="PTHR21646">
    <property type="entry name" value="UBIQUITIN CARBOXYL-TERMINAL HYDROLASE"/>
    <property type="match status" value="1"/>
</dbReference>
<dbReference type="GO" id="GO:0016579">
    <property type="term" value="P:protein deubiquitination"/>
    <property type="evidence" value="ECO:0007669"/>
    <property type="project" value="InterPro"/>
</dbReference>
<dbReference type="SUPFAM" id="SSF54001">
    <property type="entry name" value="Cysteine proteinases"/>
    <property type="match status" value="1"/>
</dbReference>
<dbReference type="Pfam" id="PF00443">
    <property type="entry name" value="UCH"/>
    <property type="match status" value="1"/>
</dbReference>
<feature type="region of interest" description="Disordered" evidence="8">
    <location>
        <begin position="258"/>
        <end position="292"/>
    </location>
</feature>
<comment type="similarity">
    <text evidence="2">Belongs to the peptidase C19 family.</text>
</comment>
<protein>
    <recommendedName>
        <fullName evidence="3">ubiquitinyl hydrolase 1</fullName>
        <ecNumber evidence="3">3.4.19.12</ecNumber>
    </recommendedName>
</protein>
<keyword evidence="4" id="KW-0645">Protease</keyword>
<evidence type="ECO:0000256" key="4">
    <source>
        <dbReference type="ARBA" id="ARBA00022670"/>
    </source>
</evidence>